<evidence type="ECO:0000313" key="4">
    <source>
        <dbReference type="Proteomes" id="UP001431572"/>
    </source>
</evidence>
<organism evidence="1 3">
    <name type="scientific">Candidatus Chlorohelix allophototropha</name>
    <dbReference type="NCBI Taxonomy" id="3003348"/>
    <lineage>
        <taxon>Bacteria</taxon>
        <taxon>Bacillati</taxon>
        <taxon>Chloroflexota</taxon>
        <taxon>Chloroflexia</taxon>
        <taxon>Candidatus Chloroheliales</taxon>
        <taxon>Candidatus Chloroheliaceae</taxon>
        <taxon>Candidatus Chlorohelix</taxon>
    </lineage>
</organism>
<proteinExistence type="predicted"/>
<evidence type="ECO:0000313" key="2">
    <source>
        <dbReference type="EMBL" id="WJW68279.1"/>
    </source>
</evidence>
<reference evidence="2" key="2">
    <citation type="journal article" date="2024" name="Nature">
        <title>Anoxygenic phototroph of the Chloroflexota uses a type I reaction centre.</title>
        <authorList>
            <person name="Tsuji J.M."/>
            <person name="Shaw N.A."/>
            <person name="Nagashima S."/>
            <person name="Venkiteswaran J.J."/>
            <person name="Schiff S.L."/>
            <person name="Watanabe T."/>
            <person name="Fukui M."/>
            <person name="Hanada S."/>
            <person name="Tank M."/>
            <person name="Neufeld J.D."/>
        </authorList>
    </citation>
    <scope>NUCLEOTIDE SEQUENCE</scope>
    <source>
        <strain evidence="2">L227-S17</strain>
    </source>
</reference>
<reference evidence="1 3" key="1">
    <citation type="submission" date="2020-06" db="EMBL/GenBank/DDBJ databases">
        <title>Anoxygenic phototrophic Chloroflexota member uses a Type I reaction center.</title>
        <authorList>
            <person name="Tsuji J.M."/>
            <person name="Shaw N.A."/>
            <person name="Nagashima S."/>
            <person name="Venkiteswaran J."/>
            <person name="Schiff S.L."/>
            <person name="Hanada S."/>
            <person name="Tank M."/>
            <person name="Neufeld J.D."/>
        </authorList>
    </citation>
    <scope>NUCLEOTIDE SEQUENCE [LARGE SCALE GENOMIC DNA]</scope>
    <source>
        <strain evidence="1">L227-S17</strain>
    </source>
</reference>
<keyword evidence="4" id="KW-1185">Reference proteome</keyword>
<dbReference type="RefSeq" id="WP_341470183.1">
    <property type="nucleotide sequence ID" value="NZ_CP128400.1"/>
</dbReference>
<gene>
    <name evidence="1" type="ORF">HXX08_21015</name>
    <name evidence="2" type="ORF">OZ401_003886</name>
</gene>
<dbReference type="Proteomes" id="UP000521676">
    <property type="component" value="Unassembled WGS sequence"/>
</dbReference>
<dbReference type="EMBL" id="CP128400">
    <property type="protein sequence ID" value="WJW68279.1"/>
    <property type="molecule type" value="Genomic_DNA"/>
</dbReference>
<dbReference type="GO" id="GO:0003677">
    <property type="term" value="F:DNA binding"/>
    <property type="evidence" value="ECO:0007669"/>
    <property type="project" value="InterPro"/>
</dbReference>
<protein>
    <submittedName>
        <fullName evidence="1">Uncharacterized protein</fullName>
    </submittedName>
</protein>
<accession>A0A8T7M880</accession>
<dbReference type="SUPFAM" id="SSF47413">
    <property type="entry name" value="lambda repressor-like DNA-binding domains"/>
    <property type="match status" value="1"/>
</dbReference>
<dbReference type="EMBL" id="JACATZ010000003">
    <property type="protein sequence ID" value="NWJ48345.1"/>
    <property type="molecule type" value="Genomic_DNA"/>
</dbReference>
<dbReference type="AlphaFoldDB" id="A0A8T7M880"/>
<dbReference type="InterPro" id="IPR010982">
    <property type="entry name" value="Lambda_DNA-bd_dom_sf"/>
</dbReference>
<evidence type="ECO:0000313" key="1">
    <source>
        <dbReference type="EMBL" id="NWJ48345.1"/>
    </source>
</evidence>
<name>A0A8T7M880_9CHLR</name>
<evidence type="ECO:0000313" key="3">
    <source>
        <dbReference type="Proteomes" id="UP000521676"/>
    </source>
</evidence>
<dbReference type="Proteomes" id="UP001431572">
    <property type="component" value="Chromosome 2"/>
</dbReference>
<sequence>MSPQYFPNIEMTNEERKEAISQLIQDYLTREGRGIGWLAQQVNVHRTTLSRILHRKVLADAATYRALAQTIGLSSERLLTLAGYLPEDGDELPELDDPELGFYLSQIGKMPYKTREIVKTILREEYRQLRNHREGGVEDTTERPHFAKSCNINAPNRIIVV</sequence>